<dbReference type="Pfam" id="PF00100">
    <property type="entry name" value="Zona_pellucida"/>
    <property type="match status" value="1"/>
</dbReference>
<evidence type="ECO:0000256" key="2">
    <source>
        <dbReference type="SAM" id="MobiDB-lite"/>
    </source>
</evidence>
<keyword evidence="5" id="KW-1185">Reference proteome</keyword>
<dbReference type="Proteomes" id="UP000694941">
    <property type="component" value="Unplaced"/>
</dbReference>
<dbReference type="InterPro" id="IPR055355">
    <property type="entry name" value="ZP-C"/>
</dbReference>
<evidence type="ECO:0000259" key="4">
    <source>
        <dbReference type="PROSITE" id="PS51034"/>
    </source>
</evidence>
<dbReference type="PANTHER" id="PTHR46560">
    <property type="entry name" value="CYPHER, ISOFORM B"/>
    <property type="match status" value="1"/>
</dbReference>
<feature type="region of interest" description="Disordered" evidence="2">
    <location>
        <begin position="302"/>
        <end position="536"/>
    </location>
</feature>
<feature type="chain" id="PRO_5046410909" evidence="3">
    <location>
        <begin position="19"/>
        <end position="602"/>
    </location>
</feature>
<evidence type="ECO:0000313" key="5">
    <source>
        <dbReference type="Proteomes" id="UP000694941"/>
    </source>
</evidence>
<dbReference type="InterPro" id="IPR001507">
    <property type="entry name" value="ZP_dom"/>
</dbReference>
<name>A0ABM1SRG1_LIMPO</name>
<dbReference type="PROSITE" id="PS51034">
    <property type="entry name" value="ZP_2"/>
    <property type="match status" value="1"/>
</dbReference>
<keyword evidence="1" id="KW-1015">Disulfide bond</keyword>
<dbReference type="Pfam" id="PF25057">
    <property type="entry name" value="CUT_N"/>
    <property type="match status" value="1"/>
</dbReference>
<evidence type="ECO:0000256" key="1">
    <source>
        <dbReference type="ARBA" id="ARBA00023157"/>
    </source>
</evidence>
<gene>
    <name evidence="6" type="primary">LOC111086685</name>
</gene>
<feature type="signal peptide" evidence="3">
    <location>
        <begin position="1"/>
        <end position="18"/>
    </location>
</feature>
<dbReference type="InterPro" id="IPR042235">
    <property type="entry name" value="ZP-C_dom"/>
</dbReference>
<evidence type="ECO:0000256" key="3">
    <source>
        <dbReference type="SAM" id="SignalP"/>
    </source>
</evidence>
<reference evidence="6" key="1">
    <citation type="submission" date="2025-08" db="UniProtKB">
        <authorList>
            <consortium name="RefSeq"/>
        </authorList>
    </citation>
    <scope>IDENTIFICATION</scope>
    <source>
        <tissue evidence="6">Muscle</tissue>
    </source>
</reference>
<protein>
    <submittedName>
        <fullName evidence="6">Uncharacterized protein LOC111086685</fullName>
    </submittedName>
</protein>
<proteinExistence type="predicted"/>
<feature type="domain" description="ZP" evidence="4">
    <location>
        <begin position="38"/>
        <end position="298"/>
    </location>
</feature>
<dbReference type="InterPro" id="IPR056953">
    <property type="entry name" value="CUT_N"/>
</dbReference>
<dbReference type="RefSeq" id="XP_022246217.1">
    <property type="nucleotide sequence ID" value="XM_022390509.1"/>
</dbReference>
<sequence>MWAHIGFILLLCWQTTWTQINELTPITMMPQVTSLNVQCEKTGMMVFVEFDRPFNGIVYSKGHYSSPGCRYIEVDSGLSEYTFFIPKEDCGTVTFPDPNDPKSVLNFENIIIFQMDPIFQEAWDLARRLSCQWVDVFRKRIEFQPFVVDMLNVVTVPFQGDKIECWMELQIGTFPKTQPINGIVKIGQEMSIIVYIGGSTDDFDVRVRDCYAFDRQNYNSSGTQKLQLTDLEGCPVRPKLIDYWKRTFQTGDTGASIIAFTSLNAFKFPEGMDVYITCNIDVCKQYCEDRCPGEPTNPVTVTVIPPTSPATRPPTTFPPITIPPITRPPITRPPITRPPITRPPITRPPITRPPITRPPITRPPITRPPITRPPITRPPITRPPITRPPITRPPITHPPITRPPITRPPITRPPITHPPITRPPITRPPITRPPITRPPITRPPITRPPITHPPITRPPITRPPITRPPITRPPITRPPITRPPITRPPITRPPITRPPITRPPITRPPITKPPITRPPITRPPTKTSWEGNAPPDHPFHDFHYQPVLPRRFPRHVTSIADILHQRTLNTDKTRSIALKTKSYRVVKENFLDSGVERQRHPK</sequence>
<evidence type="ECO:0000313" key="6">
    <source>
        <dbReference type="RefSeq" id="XP_022246217.1"/>
    </source>
</evidence>
<keyword evidence="3" id="KW-0732">Signal</keyword>
<dbReference type="PANTHER" id="PTHR46560:SF4">
    <property type="entry name" value="DUSKY"/>
    <property type="match status" value="1"/>
</dbReference>
<feature type="compositionally biased region" description="Pro residues" evidence="2">
    <location>
        <begin position="306"/>
        <end position="522"/>
    </location>
</feature>
<dbReference type="SMART" id="SM00241">
    <property type="entry name" value="ZP"/>
    <property type="match status" value="1"/>
</dbReference>
<dbReference type="GeneID" id="111086685"/>
<dbReference type="Gene3D" id="2.60.40.4100">
    <property type="entry name" value="Zona pellucida, ZP-C domain"/>
    <property type="match status" value="1"/>
</dbReference>
<accession>A0ABM1SRG1</accession>
<organism evidence="5 6">
    <name type="scientific">Limulus polyphemus</name>
    <name type="common">Atlantic horseshoe crab</name>
    <dbReference type="NCBI Taxonomy" id="6850"/>
    <lineage>
        <taxon>Eukaryota</taxon>
        <taxon>Metazoa</taxon>
        <taxon>Ecdysozoa</taxon>
        <taxon>Arthropoda</taxon>
        <taxon>Chelicerata</taxon>
        <taxon>Merostomata</taxon>
        <taxon>Xiphosura</taxon>
        <taxon>Limulidae</taxon>
        <taxon>Limulus</taxon>
    </lineage>
</organism>